<keyword evidence="5" id="KW-0964">Secreted</keyword>
<comment type="similarity">
    <text evidence="3">Belongs to the metallophosphoesterase superfamily. Purple acid phosphatase family.</text>
</comment>
<dbReference type="GO" id="GO:0005737">
    <property type="term" value="C:cytoplasm"/>
    <property type="evidence" value="ECO:0007669"/>
    <property type="project" value="TreeGrafter"/>
</dbReference>
<dbReference type="Pfam" id="PF00149">
    <property type="entry name" value="Metallophos"/>
    <property type="match status" value="1"/>
</dbReference>
<keyword evidence="14" id="KW-1185">Reference proteome</keyword>
<dbReference type="GO" id="GO:0005576">
    <property type="term" value="C:extracellular region"/>
    <property type="evidence" value="ECO:0007669"/>
    <property type="project" value="UniProtKB-SubCell"/>
</dbReference>
<keyword evidence="6" id="KW-0479">Metal-binding</keyword>
<keyword evidence="11" id="KW-1133">Transmembrane helix</keyword>
<dbReference type="InterPro" id="IPR011230">
    <property type="entry name" value="PAP14/16/28/29"/>
</dbReference>
<evidence type="ECO:0000256" key="6">
    <source>
        <dbReference type="ARBA" id="ARBA00022723"/>
    </source>
</evidence>
<evidence type="ECO:0000256" key="1">
    <source>
        <dbReference type="ARBA" id="ARBA00001947"/>
    </source>
</evidence>
<dbReference type="PANTHER" id="PTHR32440">
    <property type="entry name" value="PHOSPHATASE DCR2-RELATED-RELATED"/>
    <property type="match status" value="1"/>
</dbReference>
<comment type="subcellular location">
    <subcellularLocation>
        <location evidence="2">Secreted</location>
    </subcellularLocation>
</comment>
<organism evidence="13 14">
    <name type="scientific">Rubus argutus</name>
    <name type="common">Southern blackberry</name>
    <dbReference type="NCBI Taxonomy" id="59490"/>
    <lineage>
        <taxon>Eukaryota</taxon>
        <taxon>Viridiplantae</taxon>
        <taxon>Streptophyta</taxon>
        <taxon>Embryophyta</taxon>
        <taxon>Tracheophyta</taxon>
        <taxon>Spermatophyta</taxon>
        <taxon>Magnoliopsida</taxon>
        <taxon>eudicotyledons</taxon>
        <taxon>Gunneridae</taxon>
        <taxon>Pentapetalae</taxon>
        <taxon>rosids</taxon>
        <taxon>fabids</taxon>
        <taxon>Rosales</taxon>
        <taxon>Rosaceae</taxon>
        <taxon>Rosoideae</taxon>
        <taxon>Rosoideae incertae sedis</taxon>
        <taxon>Rubus</taxon>
    </lineage>
</organism>
<keyword evidence="8" id="KW-0862">Zinc</keyword>
<dbReference type="PIRSF" id="PIRSF030250">
    <property type="entry name" value="Ptase_At2g46880"/>
    <property type="match status" value="1"/>
</dbReference>
<protein>
    <recommendedName>
        <fullName evidence="12">Calcineurin-like phosphoesterase domain-containing protein</fullName>
    </recommendedName>
</protein>
<evidence type="ECO:0000259" key="12">
    <source>
        <dbReference type="Pfam" id="PF00149"/>
    </source>
</evidence>
<feature type="transmembrane region" description="Helical" evidence="11">
    <location>
        <begin position="12"/>
        <end position="29"/>
    </location>
</feature>
<dbReference type="GO" id="GO:0016788">
    <property type="term" value="F:hydrolase activity, acting on ester bonds"/>
    <property type="evidence" value="ECO:0007669"/>
    <property type="project" value="TreeGrafter"/>
</dbReference>
<comment type="cofactor">
    <cofactor evidence="1">
        <name>Zn(2+)</name>
        <dbReference type="ChEBI" id="CHEBI:29105"/>
    </cofactor>
</comment>
<evidence type="ECO:0000256" key="3">
    <source>
        <dbReference type="ARBA" id="ARBA00008723"/>
    </source>
</evidence>
<evidence type="ECO:0000256" key="8">
    <source>
        <dbReference type="ARBA" id="ARBA00022833"/>
    </source>
</evidence>
<name>A0AAW1X5Z6_RUBAR</name>
<feature type="domain" description="Calcineurin-like phosphoesterase" evidence="12">
    <location>
        <begin position="63"/>
        <end position="328"/>
    </location>
</feature>
<evidence type="ECO:0000256" key="11">
    <source>
        <dbReference type="SAM" id="Phobius"/>
    </source>
</evidence>
<comment type="caution">
    <text evidence="13">The sequence shown here is derived from an EMBL/GenBank/DDBJ whole genome shotgun (WGS) entry which is preliminary data.</text>
</comment>
<evidence type="ECO:0000256" key="9">
    <source>
        <dbReference type="ARBA" id="ARBA00023004"/>
    </source>
</evidence>
<dbReference type="EMBL" id="JBEDUW010000004">
    <property type="protein sequence ID" value="KAK9931453.1"/>
    <property type="molecule type" value="Genomic_DNA"/>
</dbReference>
<evidence type="ECO:0000256" key="5">
    <source>
        <dbReference type="ARBA" id="ARBA00022525"/>
    </source>
</evidence>
<dbReference type="PANTHER" id="PTHR32440:SF2">
    <property type="entry name" value="INACTIVE PURPLE ACID PHOSPHATASE 28-RELATED"/>
    <property type="match status" value="1"/>
</dbReference>
<dbReference type="Proteomes" id="UP001457282">
    <property type="component" value="Unassembled WGS sequence"/>
</dbReference>
<keyword evidence="9" id="KW-0408">Iron</keyword>
<evidence type="ECO:0000313" key="14">
    <source>
        <dbReference type="Proteomes" id="UP001457282"/>
    </source>
</evidence>
<evidence type="ECO:0000313" key="13">
    <source>
        <dbReference type="EMBL" id="KAK9931453.1"/>
    </source>
</evidence>
<dbReference type="AlphaFoldDB" id="A0AAW1X5Z6"/>
<dbReference type="SUPFAM" id="SSF56300">
    <property type="entry name" value="Metallo-dependent phosphatases"/>
    <property type="match status" value="1"/>
</dbReference>
<dbReference type="FunFam" id="3.60.21.10:FF:000038">
    <property type="entry name" value="Probable inactive purple acid phosphatase 29"/>
    <property type="match status" value="1"/>
</dbReference>
<dbReference type="Gene3D" id="3.60.21.10">
    <property type="match status" value="1"/>
</dbReference>
<dbReference type="InterPro" id="IPR004843">
    <property type="entry name" value="Calcineurin-like_PHP"/>
</dbReference>
<proteinExistence type="inferred from homology"/>
<dbReference type="GO" id="GO:0046872">
    <property type="term" value="F:metal ion binding"/>
    <property type="evidence" value="ECO:0007669"/>
    <property type="project" value="UniProtKB-KW"/>
</dbReference>
<keyword evidence="10" id="KW-0325">Glycoprotein</keyword>
<gene>
    <name evidence="13" type="ORF">M0R45_018728</name>
</gene>
<comment type="subunit">
    <text evidence="4">Homodimer.</text>
</comment>
<reference evidence="13 14" key="1">
    <citation type="journal article" date="2023" name="G3 (Bethesda)">
        <title>A chromosome-length genome assembly and annotation of blackberry (Rubus argutus, cv. 'Hillquist').</title>
        <authorList>
            <person name="Bruna T."/>
            <person name="Aryal R."/>
            <person name="Dudchenko O."/>
            <person name="Sargent D.J."/>
            <person name="Mead D."/>
            <person name="Buti M."/>
            <person name="Cavallini A."/>
            <person name="Hytonen T."/>
            <person name="Andres J."/>
            <person name="Pham M."/>
            <person name="Weisz D."/>
            <person name="Mascagni F."/>
            <person name="Usai G."/>
            <person name="Natali L."/>
            <person name="Bassil N."/>
            <person name="Fernandez G.E."/>
            <person name="Lomsadze A."/>
            <person name="Armour M."/>
            <person name="Olukolu B."/>
            <person name="Poorten T."/>
            <person name="Britton C."/>
            <person name="Davik J."/>
            <person name="Ashrafi H."/>
            <person name="Aiden E.L."/>
            <person name="Borodovsky M."/>
            <person name="Worthington M."/>
        </authorList>
    </citation>
    <scope>NUCLEOTIDE SEQUENCE [LARGE SCALE GENOMIC DNA]</scope>
    <source>
        <strain evidence="13">PI 553951</strain>
    </source>
</reference>
<evidence type="ECO:0000256" key="2">
    <source>
        <dbReference type="ARBA" id="ARBA00004613"/>
    </source>
</evidence>
<evidence type="ECO:0000256" key="7">
    <source>
        <dbReference type="ARBA" id="ARBA00022729"/>
    </source>
</evidence>
<keyword evidence="7" id="KW-0732">Signal</keyword>
<dbReference type="CDD" id="cd07383">
    <property type="entry name" value="MPP_Dcr2"/>
    <property type="match status" value="1"/>
</dbReference>
<evidence type="ECO:0000256" key="4">
    <source>
        <dbReference type="ARBA" id="ARBA00011738"/>
    </source>
</evidence>
<sequence length="406" mass="45542">MSSSSSSPTAKWSHSFLYLTFLYALLYFVHTQIADRLLVGHRPVSVKKNNPDLPLRFRSDGSFKILQVADMHYGNGGLTRCRDVLDSEFAHCSDHNTSLFLKRMIEAEKPDFIAFTGDNIFGSSSADAAESMLRAFGPAIESGLPWAAVLGNHDQESTMTREELMSFISLIDYSVSQVNPLAEDSSNLAKEGRMQDIDGFGNYNLRVYGAPGSHLANSSILNLFFLDSGDRETVHGVRTYGWIKESQLRWIRGVSQGPDHSDNAFTLDKPPALAFFHIPIPEIRQLWNKDIVGKFQEAVACSSVNSGVLETLVSMGDVKAVFMGHDHNNDFCGNLDGVWFCYGGGFGYHGYGKKGWPRRARVILAELRKGEKGSWMGVERIRTWKRLDDEKLSKIDEQFLWEYQLS</sequence>
<evidence type="ECO:0000256" key="10">
    <source>
        <dbReference type="ARBA" id="ARBA00023180"/>
    </source>
</evidence>
<dbReference type="InterPro" id="IPR029052">
    <property type="entry name" value="Metallo-depent_PP-like"/>
</dbReference>
<keyword evidence="11" id="KW-0812">Transmembrane</keyword>
<keyword evidence="11" id="KW-0472">Membrane</keyword>
<accession>A0AAW1X5Z6</accession>